<protein>
    <submittedName>
        <fullName evidence="2">Uncharacterized protein</fullName>
    </submittedName>
</protein>
<dbReference type="Proteomes" id="UP000699462">
    <property type="component" value="Unassembled WGS sequence"/>
</dbReference>
<proteinExistence type="predicted"/>
<keyword evidence="1" id="KW-1133">Transmembrane helix</keyword>
<gene>
    <name evidence="2" type="ORF">P879_02100</name>
</gene>
<keyword evidence="1" id="KW-0812">Transmembrane</keyword>
<dbReference type="OrthoDB" id="6235135at2759"/>
<comment type="caution">
    <text evidence="2">The sequence shown here is derived from an EMBL/GenBank/DDBJ whole genome shotgun (WGS) entry which is preliminary data.</text>
</comment>
<dbReference type="EMBL" id="JTDF01011392">
    <property type="protein sequence ID" value="KAF8563594.1"/>
    <property type="molecule type" value="Genomic_DNA"/>
</dbReference>
<evidence type="ECO:0000313" key="3">
    <source>
        <dbReference type="Proteomes" id="UP000699462"/>
    </source>
</evidence>
<name>A0A8T0D9G2_9TREM</name>
<reference evidence="2 3" key="1">
    <citation type="submission" date="2019-07" db="EMBL/GenBank/DDBJ databases">
        <title>Annotation for the trematode Paragonimus westermani.</title>
        <authorList>
            <person name="Choi Y.-J."/>
        </authorList>
    </citation>
    <scope>NUCLEOTIDE SEQUENCE [LARGE SCALE GENOMIC DNA]</scope>
    <source>
        <strain evidence="2">180907_Pwestermani</strain>
    </source>
</reference>
<organism evidence="2 3">
    <name type="scientific">Paragonimus westermani</name>
    <dbReference type="NCBI Taxonomy" id="34504"/>
    <lineage>
        <taxon>Eukaryota</taxon>
        <taxon>Metazoa</taxon>
        <taxon>Spiralia</taxon>
        <taxon>Lophotrochozoa</taxon>
        <taxon>Platyhelminthes</taxon>
        <taxon>Trematoda</taxon>
        <taxon>Digenea</taxon>
        <taxon>Plagiorchiida</taxon>
        <taxon>Troglotremata</taxon>
        <taxon>Troglotrematidae</taxon>
        <taxon>Paragonimus</taxon>
    </lineage>
</organism>
<keyword evidence="3" id="KW-1185">Reference proteome</keyword>
<feature type="transmembrane region" description="Helical" evidence="1">
    <location>
        <begin position="6"/>
        <end position="28"/>
    </location>
</feature>
<feature type="transmembrane region" description="Helical" evidence="1">
    <location>
        <begin position="95"/>
        <end position="117"/>
    </location>
</feature>
<evidence type="ECO:0000256" key="1">
    <source>
        <dbReference type="SAM" id="Phobius"/>
    </source>
</evidence>
<sequence length="118" mass="13144">MEPALISTVGCTIASLTLLVCWIAVCLLDHTNAFYPYMSTFIVFSPESHLCYLMGMWYTVFATISQWIWCDAIRIRLNQQPHSTLANVLLCLSRLLALLMGIGEIGLFSISVSVVNVP</sequence>
<feature type="transmembrane region" description="Helical" evidence="1">
    <location>
        <begin position="49"/>
        <end position="69"/>
    </location>
</feature>
<accession>A0A8T0D9G2</accession>
<dbReference type="AlphaFoldDB" id="A0A8T0D9G2"/>
<evidence type="ECO:0000313" key="2">
    <source>
        <dbReference type="EMBL" id="KAF8563594.1"/>
    </source>
</evidence>
<keyword evidence="1" id="KW-0472">Membrane</keyword>